<comment type="caution">
    <text evidence="1">The sequence shown here is derived from an EMBL/GenBank/DDBJ whole genome shotgun (WGS) entry which is preliminary data.</text>
</comment>
<gene>
    <name evidence="1" type="ORF">QG37_08164</name>
</gene>
<dbReference type="VEuPathDB" id="FungiDB:QG37_08164"/>
<evidence type="ECO:0000313" key="1">
    <source>
        <dbReference type="EMBL" id="KND95547.1"/>
    </source>
</evidence>
<proteinExistence type="predicted"/>
<protein>
    <submittedName>
        <fullName evidence="1">Uncharacterized protein</fullName>
    </submittedName>
</protein>
<dbReference type="EMBL" id="LGST01000068">
    <property type="protein sequence ID" value="KND95547.1"/>
    <property type="molecule type" value="Genomic_DNA"/>
</dbReference>
<organism evidence="1 2">
    <name type="scientific">Candidozyma auris</name>
    <name type="common">Yeast</name>
    <name type="synonym">Candida auris</name>
    <dbReference type="NCBI Taxonomy" id="498019"/>
    <lineage>
        <taxon>Eukaryota</taxon>
        <taxon>Fungi</taxon>
        <taxon>Dikarya</taxon>
        <taxon>Ascomycota</taxon>
        <taxon>Saccharomycotina</taxon>
        <taxon>Pichiomycetes</taxon>
        <taxon>Metschnikowiaceae</taxon>
        <taxon>Candidozyma</taxon>
    </lineage>
</organism>
<accession>A0A0L0NN55</accession>
<dbReference type="AlphaFoldDB" id="A0A0L0NN55"/>
<evidence type="ECO:0000313" key="2">
    <source>
        <dbReference type="Proteomes" id="UP000037122"/>
    </source>
</evidence>
<dbReference type="Proteomes" id="UP000037122">
    <property type="component" value="Unassembled WGS sequence"/>
</dbReference>
<name>A0A0L0NN55_CANAR</name>
<reference evidence="2" key="1">
    <citation type="journal article" date="2015" name="BMC Genomics">
        <title>Draft genome of a commonly misdiagnosed multidrug resistant pathogen Candida auris.</title>
        <authorList>
            <person name="Chatterjee S."/>
            <person name="Alampalli S.V."/>
            <person name="Nageshan R.K."/>
            <person name="Chettiar S.T."/>
            <person name="Joshi S."/>
            <person name="Tatu U.S."/>
        </authorList>
    </citation>
    <scope>NUCLEOTIDE SEQUENCE [LARGE SCALE GENOMIC DNA]</scope>
    <source>
        <strain evidence="2">6684</strain>
    </source>
</reference>
<sequence>MYVFAPSSIRISDLCEVVRIQYRDNVEVAKFYEDFTGKAASFCCRAFWAKLASRIPLKNGFNNTVFRLRDKKRYLKTIQ</sequence>